<dbReference type="EMBL" id="FNCG01000008">
    <property type="protein sequence ID" value="SDH27963.1"/>
    <property type="molecule type" value="Genomic_DNA"/>
</dbReference>
<dbReference type="PROSITE" id="PS51257">
    <property type="entry name" value="PROKAR_LIPOPROTEIN"/>
    <property type="match status" value="1"/>
</dbReference>
<sequence length="141" mass="15827">MKKLFPLLLPLMFLFGCTGTSTKAPVTIKTVNNGKALQITGFDPAIINEISRDSSAKAWETLMAVYRMPADTSMQNLQPAQPGRYTVHNNVVVFTPDTVFSTQQTYFFRYYDFSAGSTLTDLIKSRSKPGTLHYTDLIFKQ</sequence>
<keyword evidence="1" id="KW-0732">Signal</keyword>
<dbReference type="STRING" id="551996.SAMN05192573_10871"/>
<name>A0A1G8B4N0_9SPHI</name>
<feature type="signal peptide" evidence="1">
    <location>
        <begin position="1"/>
        <end position="23"/>
    </location>
</feature>
<gene>
    <name evidence="2" type="ORF">SAMN05192573_10871</name>
</gene>
<organism evidence="2 3">
    <name type="scientific">Mucilaginibacter gossypii</name>
    <dbReference type="NCBI Taxonomy" id="551996"/>
    <lineage>
        <taxon>Bacteria</taxon>
        <taxon>Pseudomonadati</taxon>
        <taxon>Bacteroidota</taxon>
        <taxon>Sphingobacteriia</taxon>
        <taxon>Sphingobacteriales</taxon>
        <taxon>Sphingobacteriaceae</taxon>
        <taxon>Mucilaginibacter</taxon>
    </lineage>
</organism>
<reference evidence="3" key="1">
    <citation type="submission" date="2016-10" db="EMBL/GenBank/DDBJ databases">
        <authorList>
            <person name="Varghese N."/>
            <person name="Submissions S."/>
        </authorList>
    </citation>
    <scope>NUCLEOTIDE SEQUENCE [LARGE SCALE GENOMIC DNA]</scope>
    <source>
        <strain evidence="3">Gh-67</strain>
    </source>
</reference>
<evidence type="ECO:0000313" key="3">
    <source>
        <dbReference type="Proteomes" id="UP000199705"/>
    </source>
</evidence>
<evidence type="ECO:0000256" key="1">
    <source>
        <dbReference type="SAM" id="SignalP"/>
    </source>
</evidence>
<evidence type="ECO:0000313" key="2">
    <source>
        <dbReference type="EMBL" id="SDH27963.1"/>
    </source>
</evidence>
<evidence type="ECO:0008006" key="4">
    <source>
        <dbReference type="Google" id="ProtNLM"/>
    </source>
</evidence>
<feature type="chain" id="PRO_5011735680" description="Lipoprotein" evidence="1">
    <location>
        <begin position="24"/>
        <end position="141"/>
    </location>
</feature>
<dbReference type="Proteomes" id="UP000199705">
    <property type="component" value="Unassembled WGS sequence"/>
</dbReference>
<keyword evidence="3" id="KW-1185">Reference proteome</keyword>
<proteinExistence type="predicted"/>
<protein>
    <recommendedName>
        <fullName evidence="4">Lipoprotein</fullName>
    </recommendedName>
</protein>
<accession>A0A1G8B4N0</accession>
<dbReference type="RefSeq" id="WP_091169264.1">
    <property type="nucleotide sequence ID" value="NZ_FNCG01000008.1"/>
</dbReference>
<dbReference type="AlphaFoldDB" id="A0A1G8B4N0"/>